<sequence length="117" mass="13255">MNYSKTKSEVFFETKEKSWEDTAPGIKKRMIGYDINIVSEKESFGYFYNHFHSQTAKVESKSFEAIVGNQKKNLNGGDDFFTPLNVSNKAVCLESGVLIDVFSPIGKDFLDISHTKN</sequence>
<protein>
    <submittedName>
        <fullName evidence="1">Cupin domain-containing protein</fullName>
    </submittedName>
</protein>
<keyword evidence="2" id="KW-1185">Reference proteome</keyword>
<dbReference type="EMBL" id="BAABCW010000011">
    <property type="protein sequence ID" value="GAA3512120.1"/>
    <property type="molecule type" value="Genomic_DNA"/>
</dbReference>
<accession>A0ABP6UM67</accession>
<dbReference type="RefSeq" id="WP_344928322.1">
    <property type="nucleotide sequence ID" value="NZ_BAABCW010000011.1"/>
</dbReference>
<organism evidence="1 2">
    <name type="scientific">Aquimarina addita</name>
    <dbReference type="NCBI Taxonomy" id="870485"/>
    <lineage>
        <taxon>Bacteria</taxon>
        <taxon>Pseudomonadati</taxon>
        <taxon>Bacteroidota</taxon>
        <taxon>Flavobacteriia</taxon>
        <taxon>Flavobacteriales</taxon>
        <taxon>Flavobacteriaceae</taxon>
        <taxon>Aquimarina</taxon>
    </lineage>
</organism>
<dbReference type="Proteomes" id="UP001500459">
    <property type="component" value="Unassembled WGS sequence"/>
</dbReference>
<evidence type="ECO:0000313" key="2">
    <source>
        <dbReference type="Proteomes" id="UP001500459"/>
    </source>
</evidence>
<dbReference type="Gene3D" id="2.60.120.10">
    <property type="entry name" value="Jelly Rolls"/>
    <property type="match status" value="1"/>
</dbReference>
<evidence type="ECO:0000313" key="1">
    <source>
        <dbReference type="EMBL" id="GAA3512120.1"/>
    </source>
</evidence>
<reference evidence="2" key="1">
    <citation type="journal article" date="2019" name="Int. J. Syst. Evol. Microbiol.">
        <title>The Global Catalogue of Microorganisms (GCM) 10K type strain sequencing project: providing services to taxonomists for standard genome sequencing and annotation.</title>
        <authorList>
            <consortium name="The Broad Institute Genomics Platform"/>
            <consortium name="The Broad Institute Genome Sequencing Center for Infectious Disease"/>
            <person name="Wu L."/>
            <person name="Ma J."/>
        </authorList>
    </citation>
    <scope>NUCLEOTIDE SEQUENCE [LARGE SCALE GENOMIC DNA]</scope>
    <source>
        <strain evidence="2">JCM 17106</strain>
    </source>
</reference>
<gene>
    <name evidence="1" type="ORF">GCM10022393_27320</name>
</gene>
<name>A0ABP6UM67_9FLAO</name>
<dbReference type="InterPro" id="IPR014710">
    <property type="entry name" value="RmlC-like_jellyroll"/>
</dbReference>
<proteinExistence type="predicted"/>
<comment type="caution">
    <text evidence="1">The sequence shown here is derived from an EMBL/GenBank/DDBJ whole genome shotgun (WGS) entry which is preliminary data.</text>
</comment>